<proteinExistence type="predicted"/>
<protein>
    <submittedName>
        <fullName evidence="2">Uncharacterized protein</fullName>
    </submittedName>
</protein>
<feature type="transmembrane region" description="Helical" evidence="1">
    <location>
        <begin position="55"/>
        <end position="76"/>
    </location>
</feature>
<feature type="transmembrane region" description="Helical" evidence="1">
    <location>
        <begin position="103"/>
        <end position="131"/>
    </location>
</feature>
<accession>A0A6N4SMS8</accession>
<keyword evidence="1" id="KW-1133">Transmembrane helix</keyword>
<dbReference type="RefSeq" id="WP_011583688.1">
    <property type="nucleotide sequence ID" value="NC_008255.1"/>
</dbReference>
<evidence type="ECO:0000313" key="3">
    <source>
        <dbReference type="Proteomes" id="UP000001822"/>
    </source>
</evidence>
<dbReference type="AlphaFoldDB" id="A0A6N4SMS8"/>
<name>A0A6N4SMS8_CYTH3</name>
<dbReference type="Proteomes" id="UP000001822">
    <property type="component" value="Chromosome"/>
</dbReference>
<dbReference type="KEGG" id="chu:CHU_0281"/>
<gene>
    <name evidence="2" type="ordered locus">CHU_0281</name>
</gene>
<dbReference type="EMBL" id="CP000383">
    <property type="protein sequence ID" value="ABG57572.1"/>
    <property type="molecule type" value="Genomic_DNA"/>
</dbReference>
<organism evidence="2 3">
    <name type="scientific">Cytophaga hutchinsonii (strain ATCC 33406 / DSM 1761 / CIP 103989 / NBRC 15051 / NCIMB 9469 / D465)</name>
    <dbReference type="NCBI Taxonomy" id="269798"/>
    <lineage>
        <taxon>Bacteria</taxon>
        <taxon>Pseudomonadati</taxon>
        <taxon>Bacteroidota</taxon>
        <taxon>Cytophagia</taxon>
        <taxon>Cytophagales</taxon>
        <taxon>Cytophagaceae</taxon>
        <taxon>Cytophaga</taxon>
    </lineage>
</organism>
<keyword evidence="1" id="KW-0472">Membrane</keyword>
<feature type="transmembrane region" description="Helical" evidence="1">
    <location>
        <begin position="20"/>
        <end position="43"/>
    </location>
</feature>
<keyword evidence="3" id="KW-1185">Reference proteome</keyword>
<dbReference type="OrthoDB" id="674197at2"/>
<sequence length="147" mass="16811">MMLQLSFPILFISGLGGGEIALLLMLLYLVPLVFFILTLKRLLEQLNENNRKVNPVLLWLILIPVVGLVCQFIVVIKMAESLRAEFDQRHLAEEEAKPGFNTGLTYCILFLCGGIPMVGMVLSCVGIYFWISYWIKMNDYKKLLQHM</sequence>
<reference evidence="2 3" key="1">
    <citation type="journal article" date="2007" name="Appl. Environ. Microbiol.">
        <title>Genome sequence of the cellulolytic gliding bacterium Cytophaga hutchinsonii.</title>
        <authorList>
            <person name="Xie G."/>
            <person name="Bruce D.C."/>
            <person name="Challacombe J.F."/>
            <person name="Chertkov O."/>
            <person name="Detter J.C."/>
            <person name="Gilna P."/>
            <person name="Han C.S."/>
            <person name="Lucas S."/>
            <person name="Misra M."/>
            <person name="Myers G.L."/>
            <person name="Richardson P."/>
            <person name="Tapia R."/>
            <person name="Thayer N."/>
            <person name="Thompson L.S."/>
            <person name="Brettin T.S."/>
            <person name="Henrissat B."/>
            <person name="Wilson D.B."/>
            <person name="McBride M.J."/>
        </authorList>
    </citation>
    <scope>NUCLEOTIDE SEQUENCE [LARGE SCALE GENOMIC DNA]</scope>
    <source>
        <strain evidence="3">ATCC 33406 / DSM 1761 / CIP 103989 / NBRC 15051 / NCIMB 9469 / D465</strain>
    </source>
</reference>
<evidence type="ECO:0000313" key="2">
    <source>
        <dbReference type="EMBL" id="ABG57572.1"/>
    </source>
</evidence>
<evidence type="ECO:0000256" key="1">
    <source>
        <dbReference type="SAM" id="Phobius"/>
    </source>
</evidence>
<keyword evidence="1" id="KW-0812">Transmembrane</keyword>